<evidence type="ECO:0000313" key="3">
    <source>
        <dbReference type="Proteomes" id="UP000192284"/>
    </source>
</evidence>
<keyword evidence="3" id="KW-1185">Reference proteome</keyword>
<keyword evidence="1" id="KW-0812">Transmembrane</keyword>
<accession>A0A1W9YQC1</accession>
<organism evidence="2 3">
    <name type="scientific">Mycobacterium angelicum</name>
    <dbReference type="NCBI Taxonomy" id="470074"/>
    <lineage>
        <taxon>Bacteria</taxon>
        <taxon>Bacillati</taxon>
        <taxon>Actinomycetota</taxon>
        <taxon>Actinomycetes</taxon>
        <taxon>Mycobacteriales</taxon>
        <taxon>Mycobacteriaceae</taxon>
        <taxon>Mycobacterium</taxon>
    </lineage>
</organism>
<keyword evidence="1" id="KW-0472">Membrane</keyword>
<name>A0A1W9YQC1_MYCAN</name>
<evidence type="ECO:0000256" key="1">
    <source>
        <dbReference type="SAM" id="Phobius"/>
    </source>
</evidence>
<dbReference type="AlphaFoldDB" id="A0A1W9YQC1"/>
<sequence>PCTLSLLSTAAAASAKNAPVSITPLNLPRRRWTTCPGVARGGSALGDKLFSATAYLVFYFVSADYILLLLSLPTTEFLA</sequence>
<comment type="caution">
    <text evidence="2">The sequence shown here is derived from an EMBL/GenBank/DDBJ whole genome shotgun (WGS) entry which is preliminary data.</text>
</comment>
<feature type="non-terminal residue" evidence="2">
    <location>
        <position position="1"/>
    </location>
</feature>
<gene>
    <name evidence="2" type="ORF">BST12_29910</name>
</gene>
<feature type="transmembrane region" description="Helical" evidence="1">
    <location>
        <begin position="52"/>
        <end position="72"/>
    </location>
</feature>
<reference evidence="2 3" key="1">
    <citation type="submission" date="2017-02" db="EMBL/GenBank/DDBJ databases">
        <title>The new phylogeny of genus Mycobacterium.</title>
        <authorList>
            <person name="Tortoli E."/>
            <person name="Trovato A."/>
            <person name="Cirillo D.M."/>
        </authorList>
    </citation>
    <scope>NUCLEOTIDE SEQUENCE [LARGE SCALE GENOMIC DNA]</scope>
    <source>
        <strain evidence="2 3">DSM 45057</strain>
    </source>
</reference>
<dbReference type="Proteomes" id="UP000192284">
    <property type="component" value="Unassembled WGS sequence"/>
</dbReference>
<keyword evidence="1" id="KW-1133">Transmembrane helix</keyword>
<proteinExistence type="predicted"/>
<dbReference type="EMBL" id="MVHE01000382">
    <property type="protein sequence ID" value="ORA02255.1"/>
    <property type="molecule type" value="Genomic_DNA"/>
</dbReference>
<protein>
    <submittedName>
        <fullName evidence="2">Uncharacterized protein</fullName>
    </submittedName>
</protein>
<evidence type="ECO:0000313" key="2">
    <source>
        <dbReference type="EMBL" id="ORA02255.1"/>
    </source>
</evidence>